<organism evidence="3">
    <name type="scientific">Gongylonema pulchrum</name>
    <dbReference type="NCBI Taxonomy" id="637853"/>
    <lineage>
        <taxon>Eukaryota</taxon>
        <taxon>Metazoa</taxon>
        <taxon>Ecdysozoa</taxon>
        <taxon>Nematoda</taxon>
        <taxon>Chromadorea</taxon>
        <taxon>Rhabditida</taxon>
        <taxon>Spirurina</taxon>
        <taxon>Spiruromorpha</taxon>
        <taxon>Spiruroidea</taxon>
        <taxon>Gongylonematidae</taxon>
        <taxon>Gongylonema</taxon>
    </lineage>
</organism>
<reference evidence="1 2" key="2">
    <citation type="submission" date="2018-11" db="EMBL/GenBank/DDBJ databases">
        <authorList>
            <consortium name="Pathogen Informatics"/>
        </authorList>
    </citation>
    <scope>NUCLEOTIDE SEQUENCE [LARGE SCALE GENOMIC DNA]</scope>
</reference>
<sequence>MWQIRQIFECMQTVFVDGQLAGVLRTVSSSSWMPKVMEKMMQDEVLYLAKCMKDEISKTNDYCRQLSLIPLDQNSFITDCTSFLESICSASADVVKFKCSVLESASSFIDFIKILLEAFAEVSTRITLIEHERALFCMRRLHVL</sequence>
<gene>
    <name evidence="1" type="ORF">GPUH_LOCUS7175</name>
</gene>
<dbReference type="Proteomes" id="UP000271098">
    <property type="component" value="Unassembled WGS sequence"/>
</dbReference>
<proteinExistence type="predicted"/>
<evidence type="ECO:0000313" key="3">
    <source>
        <dbReference type="WBParaSite" id="GPUH_0000718301-mRNA-1"/>
    </source>
</evidence>
<evidence type="ECO:0000313" key="2">
    <source>
        <dbReference type="Proteomes" id="UP000271098"/>
    </source>
</evidence>
<accession>A0A183DEN3</accession>
<evidence type="ECO:0000313" key="1">
    <source>
        <dbReference type="EMBL" id="VDK57484.1"/>
    </source>
</evidence>
<dbReference type="OrthoDB" id="46189at2759"/>
<dbReference type="AlphaFoldDB" id="A0A183DEN3"/>
<dbReference type="EMBL" id="UYRT01018139">
    <property type="protein sequence ID" value="VDK57484.1"/>
    <property type="molecule type" value="Genomic_DNA"/>
</dbReference>
<name>A0A183DEN3_9BILA</name>
<protein>
    <submittedName>
        <fullName evidence="3">Vacuolar protein sorting-associated protein 51 homolog</fullName>
    </submittedName>
</protein>
<keyword evidence="2" id="KW-1185">Reference proteome</keyword>
<dbReference type="WBParaSite" id="GPUH_0000718301-mRNA-1">
    <property type="protein sequence ID" value="GPUH_0000718301-mRNA-1"/>
    <property type="gene ID" value="GPUH_0000718301"/>
</dbReference>
<reference evidence="3" key="1">
    <citation type="submission" date="2016-06" db="UniProtKB">
        <authorList>
            <consortium name="WormBaseParasite"/>
        </authorList>
    </citation>
    <scope>IDENTIFICATION</scope>
</reference>